<dbReference type="AlphaFoldDB" id="M1CCP5"/>
<keyword evidence="2" id="KW-1185">Reference proteome</keyword>
<name>M1CCP5_SOLTU</name>
<dbReference type="EnsemblPlants" id="PGSC0003DMT400064651">
    <property type="protein sequence ID" value="PGSC0003DMT400064651"/>
    <property type="gene ID" value="PGSC0003DMG400025116"/>
</dbReference>
<dbReference type="Gramene" id="PGSC0003DMT400064651">
    <property type="protein sequence ID" value="PGSC0003DMT400064651"/>
    <property type="gene ID" value="PGSC0003DMG400025116"/>
</dbReference>
<proteinExistence type="predicted"/>
<accession>M1CCP5</accession>
<protein>
    <submittedName>
        <fullName evidence="1">Uncharacterized protein</fullName>
    </submittedName>
</protein>
<evidence type="ECO:0000313" key="2">
    <source>
        <dbReference type="Proteomes" id="UP000011115"/>
    </source>
</evidence>
<evidence type="ECO:0000313" key="1">
    <source>
        <dbReference type="EnsemblPlants" id="PGSC0003DMT400064651"/>
    </source>
</evidence>
<dbReference type="PaxDb" id="4113-PGSC0003DMT400064651"/>
<reference evidence="2" key="1">
    <citation type="journal article" date="2011" name="Nature">
        <title>Genome sequence and analysis of the tuber crop potato.</title>
        <authorList>
            <consortium name="The Potato Genome Sequencing Consortium"/>
        </authorList>
    </citation>
    <scope>NUCLEOTIDE SEQUENCE [LARGE SCALE GENOMIC DNA]</scope>
    <source>
        <strain evidence="2">cv. DM1-3 516 R44</strain>
    </source>
</reference>
<sequence length="74" mass="8356">MGKLRLIKLTNISSFVPEFEFIQFLLFSSPSLVTMSIVEHPELEPVEALRITKRLLQLRLSSAVSIDFSSDSTT</sequence>
<dbReference type="HOGENOM" id="CLU_2692620_0_0_1"/>
<reference evidence="1" key="2">
    <citation type="submission" date="2015-06" db="UniProtKB">
        <authorList>
            <consortium name="EnsemblPlants"/>
        </authorList>
    </citation>
    <scope>IDENTIFICATION</scope>
    <source>
        <strain evidence="1">DM1-3 516 R44</strain>
    </source>
</reference>
<dbReference type="Proteomes" id="UP000011115">
    <property type="component" value="Unassembled WGS sequence"/>
</dbReference>
<organism evidence="1 2">
    <name type="scientific">Solanum tuberosum</name>
    <name type="common">Potato</name>
    <dbReference type="NCBI Taxonomy" id="4113"/>
    <lineage>
        <taxon>Eukaryota</taxon>
        <taxon>Viridiplantae</taxon>
        <taxon>Streptophyta</taxon>
        <taxon>Embryophyta</taxon>
        <taxon>Tracheophyta</taxon>
        <taxon>Spermatophyta</taxon>
        <taxon>Magnoliopsida</taxon>
        <taxon>eudicotyledons</taxon>
        <taxon>Gunneridae</taxon>
        <taxon>Pentapetalae</taxon>
        <taxon>asterids</taxon>
        <taxon>lamiids</taxon>
        <taxon>Solanales</taxon>
        <taxon>Solanaceae</taxon>
        <taxon>Solanoideae</taxon>
        <taxon>Solaneae</taxon>
        <taxon>Solanum</taxon>
    </lineage>
</organism>
<dbReference type="InParanoid" id="M1CCP5"/>